<dbReference type="PANTHER" id="PTHR30535">
    <property type="entry name" value="VITAMIN B12-BINDING PROTEIN"/>
    <property type="match status" value="1"/>
</dbReference>
<dbReference type="RefSeq" id="WP_028480469.1">
    <property type="nucleotide sequence ID" value="NZ_LVVZ01000014.1"/>
</dbReference>
<sequence>MKKHFRRALIVASALVFVVFAPVSGAMAAAQRVVSMNLCTDQLLMLVADKTQIASLSHLARDETLAVMSARARNYPVNHGRAEEIYLSRPDLVLAGSYTQFNSINMLRGLGISVEQFAPVRSLKDIPANLRRIGALVGREARAEALVAAFQSQLAEAQRTERAENVPAAIYYANSYTAGQGTLMDEVVGAARLENIADRLSLTGTRSLPLELLVMESPDVLVTARKTGHPPALAHEVLRHPALRRTIHRQGEVAIHTKYTICGLPFITRAIEMLTKAGDVVASQADSRK</sequence>
<organism evidence="3 4">
    <name type="scientific">Pseudovibrio exalbescens</name>
    <dbReference type="NCBI Taxonomy" id="197461"/>
    <lineage>
        <taxon>Bacteria</taxon>
        <taxon>Pseudomonadati</taxon>
        <taxon>Pseudomonadota</taxon>
        <taxon>Alphaproteobacteria</taxon>
        <taxon>Hyphomicrobiales</taxon>
        <taxon>Stappiaceae</taxon>
        <taxon>Pseudovibrio</taxon>
    </lineage>
</organism>
<dbReference type="Gene3D" id="3.40.50.1980">
    <property type="entry name" value="Nitrogenase molybdenum iron protein domain"/>
    <property type="match status" value="2"/>
</dbReference>
<dbReference type="Pfam" id="PF01497">
    <property type="entry name" value="Peripla_BP_2"/>
    <property type="match status" value="1"/>
</dbReference>
<name>A0A1U7JIP1_9HYPH</name>
<evidence type="ECO:0000256" key="1">
    <source>
        <dbReference type="SAM" id="SignalP"/>
    </source>
</evidence>
<dbReference type="STRING" id="197461.A3843_09055"/>
<dbReference type="InterPro" id="IPR050902">
    <property type="entry name" value="ABC_Transporter_SBP"/>
</dbReference>
<feature type="signal peptide" evidence="1">
    <location>
        <begin position="1"/>
        <end position="28"/>
    </location>
</feature>
<dbReference type="InterPro" id="IPR002491">
    <property type="entry name" value="ABC_transptr_periplasmic_BD"/>
</dbReference>
<keyword evidence="1" id="KW-0732">Signal</keyword>
<gene>
    <name evidence="3" type="ORF">A3843_09055</name>
</gene>
<dbReference type="PROSITE" id="PS50983">
    <property type="entry name" value="FE_B12_PBP"/>
    <property type="match status" value="1"/>
</dbReference>
<feature type="chain" id="PRO_5010516379" description="Fe/B12 periplasmic-binding domain-containing protein" evidence="1">
    <location>
        <begin position="29"/>
        <end position="289"/>
    </location>
</feature>
<feature type="domain" description="Fe/B12 periplasmic-binding" evidence="2">
    <location>
        <begin position="32"/>
        <end position="285"/>
    </location>
</feature>
<reference evidence="3 4" key="1">
    <citation type="submission" date="2016-03" db="EMBL/GenBank/DDBJ databases">
        <title>Genome sequence of Nesiotobacter sp. nov., a moderately halophilic alphaproteobacterium isolated from the Yellow Sea, China.</title>
        <authorList>
            <person name="Zhang G."/>
            <person name="Zhang R."/>
        </authorList>
    </citation>
    <scope>NUCLEOTIDE SEQUENCE [LARGE SCALE GENOMIC DNA]</scope>
    <source>
        <strain evidence="3 4">WB1-6</strain>
    </source>
</reference>
<evidence type="ECO:0000313" key="3">
    <source>
        <dbReference type="EMBL" id="OKL44521.1"/>
    </source>
</evidence>
<dbReference type="SUPFAM" id="SSF53807">
    <property type="entry name" value="Helical backbone' metal receptor"/>
    <property type="match status" value="1"/>
</dbReference>
<evidence type="ECO:0000313" key="4">
    <source>
        <dbReference type="Proteomes" id="UP000185783"/>
    </source>
</evidence>
<evidence type="ECO:0000259" key="2">
    <source>
        <dbReference type="PROSITE" id="PS50983"/>
    </source>
</evidence>
<dbReference type="PANTHER" id="PTHR30535:SF34">
    <property type="entry name" value="MOLYBDATE-BINDING PROTEIN MOLA"/>
    <property type="match status" value="1"/>
</dbReference>
<protein>
    <recommendedName>
        <fullName evidence="2">Fe/B12 periplasmic-binding domain-containing protein</fullName>
    </recommendedName>
</protein>
<dbReference type="AlphaFoldDB" id="A0A1U7JIP1"/>
<dbReference type="GO" id="GO:0071281">
    <property type="term" value="P:cellular response to iron ion"/>
    <property type="evidence" value="ECO:0007669"/>
    <property type="project" value="TreeGrafter"/>
</dbReference>
<proteinExistence type="predicted"/>
<comment type="caution">
    <text evidence="3">The sequence shown here is derived from an EMBL/GenBank/DDBJ whole genome shotgun (WGS) entry which is preliminary data.</text>
</comment>
<keyword evidence="4" id="KW-1185">Reference proteome</keyword>
<accession>A0A1U7JIP1</accession>
<dbReference type="Proteomes" id="UP000185783">
    <property type="component" value="Unassembled WGS sequence"/>
</dbReference>
<dbReference type="EMBL" id="LVVZ01000014">
    <property type="protein sequence ID" value="OKL44521.1"/>
    <property type="molecule type" value="Genomic_DNA"/>
</dbReference>